<dbReference type="InterPro" id="IPR036775">
    <property type="entry name" value="DNA_pol_Y-fam_lit_finger_sf"/>
</dbReference>
<dbReference type="AlphaFoldDB" id="A0A7W0BWS7"/>
<dbReference type="EMBL" id="JACDUU010000003">
    <property type="protein sequence ID" value="MBA2871556.1"/>
    <property type="molecule type" value="Genomic_DNA"/>
</dbReference>
<reference evidence="2 3" key="1">
    <citation type="submission" date="2020-07" db="EMBL/GenBank/DDBJ databases">
        <title>Genomic Encyclopedia of Type Strains, Phase IV (KMG-IV): sequencing the most valuable type-strain genomes for metagenomic binning, comparative biology and taxonomic classification.</title>
        <authorList>
            <person name="Goeker M."/>
        </authorList>
    </citation>
    <scope>NUCLEOTIDE SEQUENCE [LARGE SCALE GENOMIC DNA]</scope>
    <source>
        <strain evidence="2 3">DSM 25220</strain>
    </source>
</reference>
<comment type="caution">
    <text evidence="2">The sequence shown here is derived from an EMBL/GenBank/DDBJ whole genome shotgun (WGS) entry which is preliminary data.</text>
</comment>
<evidence type="ECO:0000259" key="1">
    <source>
        <dbReference type="Pfam" id="PF11799"/>
    </source>
</evidence>
<dbReference type="Pfam" id="PF11799">
    <property type="entry name" value="IMS_C"/>
    <property type="match status" value="1"/>
</dbReference>
<dbReference type="InterPro" id="IPR017961">
    <property type="entry name" value="DNA_pol_Y-fam_little_finger"/>
</dbReference>
<dbReference type="GO" id="GO:0003684">
    <property type="term" value="F:damaged DNA binding"/>
    <property type="evidence" value="ECO:0007669"/>
    <property type="project" value="InterPro"/>
</dbReference>
<feature type="domain" description="DNA polymerase Y-family little finger" evidence="1">
    <location>
        <begin position="2"/>
        <end position="81"/>
    </location>
</feature>
<name>A0A7W0BWS7_9BACL</name>
<sequence length="131" mass="14606">MRARKARVAGKTVSLHIGYSRTEGGGGFQRSRTIDTPTNITMDIYQTCLQLFQENYDGRIVRSVSISLSKLVPDNMLQMSLFHNLVKKRALGYVMDEIRAKYGATAILRAKSYTLGGTAIQRSQRIGGHKP</sequence>
<evidence type="ECO:0000313" key="3">
    <source>
        <dbReference type="Proteomes" id="UP000580891"/>
    </source>
</evidence>
<gene>
    <name evidence="2" type="ORF">HNQ85_001826</name>
</gene>
<dbReference type="GO" id="GO:0006281">
    <property type="term" value="P:DNA repair"/>
    <property type="evidence" value="ECO:0007669"/>
    <property type="project" value="InterPro"/>
</dbReference>
<keyword evidence="3" id="KW-1185">Reference proteome</keyword>
<protein>
    <recommendedName>
        <fullName evidence="1">DNA polymerase Y-family little finger domain-containing protein</fullName>
    </recommendedName>
</protein>
<dbReference type="SUPFAM" id="SSF100879">
    <property type="entry name" value="Lesion bypass DNA polymerase (Y-family), little finger domain"/>
    <property type="match status" value="1"/>
</dbReference>
<dbReference type="Proteomes" id="UP000580891">
    <property type="component" value="Unassembled WGS sequence"/>
</dbReference>
<dbReference type="Gene3D" id="3.30.1490.100">
    <property type="entry name" value="DNA polymerase, Y-family, little finger domain"/>
    <property type="match status" value="1"/>
</dbReference>
<evidence type="ECO:0000313" key="2">
    <source>
        <dbReference type="EMBL" id="MBA2871556.1"/>
    </source>
</evidence>
<organism evidence="2 3">
    <name type="scientific">[Anoxybacillus] calidus</name>
    <dbReference type="NCBI Taxonomy" id="575178"/>
    <lineage>
        <taxon>Bacteria</taxon>
        <taxon>Bacillati</taxon>
        <taxon>Bacillota</taxon>
        <taxon>Bacilli</taxon>
        <taxon>Bacillales</taxon>
        <taxon>Anoxybacillaceae</taxon>
        <taxon>Paranoxybacillus</taxon>
    </lineage>
</organism>
<proteinExistence type="predicted"/>
<accession>A0A7W0BWS7</accession>